<name>A0A9Q3DLN8_9BASI</name>
<dbReference type="AlphaFoldDB" id="A0A9Q3DLN8"/>
<dbReference type="OrthoDB" id="425619at2759"/>
<dbReference type="EMBL" id="AVOT02018514">
    <property type="protein sequence ID" value="MBW0505454.1"/>
    <property type="molecule type" value="Genomic_DNA"/>
</dbReference>
<dbReference type="Proteomes" id="UP000765509">
    <property type="component" value="Unassembled WGS sequence"/>
</dbReference>
<keyword evidence="2" id="KW-1185">Reference proteome</keyword>
<proteinExistence type="predicted"/>
<sequence>MTIVHESKNIHSNADGLSRWALNNTPDNPAYVPANAEPQIPIEGINITGVGTELFEEVRESYKQDKNCHIPTSLLDKD</sequence>
<accession>A0A9Q3DLN8</accession>
<reference evidence="1" key="1">
    <citation type="submission" date="2021-03" db="EMBL/GenBank/DDBJ databases">
        <title>Draft genome sequence of rust myrtle Austropuccinia psidii MF-1, a brazilian biotype.</title>
        <authorList>
            <person name="Quecine M.C."/>
            <person name="Pachon D.M.R."/>
            <person name="Bonatelli M.L."/>
            <person name="Correr F.H."/>
            <person name="Franceschini L.M."/>
            <person name="Leite T.F."/>
            <person name="Margarido G.R.A."/>
            <person name="Almeida C.A."/>
            <person name="Ferrarezi J.A."/>
            <person name="Labate C.A."/>
        </authorList>
    </citation>
    <scope>NUCLEOTIDE SEQUENCE</scope>
    <source>
        <strain evidence="1">MF-1</strain>
    </source>
</reference>
<protein>
    <submittedName>
        <fullName evidence="1">Uncharacterized protein</fullName>
    </submittedName>
</protein>
<organism evidence="1 2">
    <name type="scientific">Austropuccinia psidii MF-1</name>
    <dbReference type="NCBI Taxonomy" id="1389203"/>
    <lineage>
        <taxon>Eukaryota</taxon>
        <taxon>Fungi</taxon>
        <taxon>Dikarya</taxon>
        <taxon>Basidiomycota</taxon>
        <taxon>Pucciniomycotina</taxon>
        <taxon>Pucciniomycetes</taxon>
        <taxon>Pucciniales</taxon>
        <taxon>Sphaerophragmiaceae</taxon>
        <taxon>Austropuccinia</taxon>
    </lineage>
</organism>
<comment type="caution">
    <text evidence="1">The sequence shown here is derived from an EMBL/GenBank/DDBJ whole genome shotgun (WGS) entry which is preliminary data.</text>
</comment>
<gene>
    <name evidence="1" type="ORF">O181_045169</name>
</gene>
<evidence type="ECO:0000313" key="2">
    <source>
        <dbReference type="Proteomes" id="UP000765509"/>
    </source>
</evidence>
<evidence type="ECO:0000313" key="1">
    <source>
        <dbReference type="EMBL" id="MBW0505454.1"/>
    </source>
</evidence>